<protein>
    <recommendedName>
        <fullName evidence="9">Lipoyl synthase</fullName>
        <ecNumber evidence="9">2.8.1.8</ecNumber>
    </recommendedName>
    <alternativeName>
        <fullName evidence="9">Lip-syn</fullName>
        <shortName evidence="9">LS</shortName>
    </alternativeName>
    <alternativeName>
        <fullName evidence="9">Lipoate synthase</fullName>
    </alternativeName>
    <alternativeName>
        <fullName evidence="9">Lipoic acid synthase</fullName>
    </alternativeName>
    <alternativeName>
        <fullName evidence="9">Sulfur insertion protein LipA</fullName>
    </alternativeName>
</protein>
<keyword evidence="6 9" id="KW-0408">Iron</keyword>
<dbReference type="Proteomes" id="UP000534783">
    <property type="component" value="Unassembled WGS sequence"/>
</dbReference>
<evidence type="ECO:0000256" key="6">
    <source>
        <dbReference type="ARBA" id="ARBA00023004"/>
    </source>
</evidence>
<dbReference type="GO" id="GO:0005737">
    <property type="term" value="C:cytoplasm"/>
    <property type="evidence" value="ECO:0007669"/>
    <property type="project" value="UniProtKB-SubCell"/>
</dbReference>
<evidence type="ECO:0000256" key="2">
    <source>
        <dbReference type="ARBA" id="ARBA00022490"/>
    </source>
</evidence>
<dbReference type="Gene3D" id="3.20.20.70">
    <property type="entry name" value="Aldolase class I"/>
    <property type="match status" value="1"/>
</dbReference>
<dbReference type="SUPFAM" id="SSF102114">
    <property type="entry name" value="Radical SAM enzymes"/>
    <property type="match status" value="1"/>
</dbReference>
<dbReference type="HAMAP" id="MF_00206">
    <property type="entry name" value="Lipoyl_synth"/>
    <property type="match status" value="1"/>
</dbReference>
<dbReference type="NCBIfam" id="NF004019">
    <property type="entry name" value="PRK05481.1"/>
    <property type="match status" value="1"/>
</dbReference>
<feature type="binding site" evidence="9">
    <location>
        <position position="52"/>
    </location>
    <ligand>
        <name>[4Fe-4S] cluster</name>
        <dbReference type="ChEBI" id="CHEBI:49883"/>
        <label>1</label>
    </ligand>
</feature>
<accession>A0A7X6DL38</accession>
<feature type="binding site" evidence="9">
    <location>
        <position position="80"/>
    </location>
    <ligand>
        <name>[4Fe-4S] cluster</name>
        <dbReference type="ChEBI" id="CHEBI:49883"/>
        <label>2</label>
        <note>4Fe-4S-S-AdoMet</note>
    </ligand>
</feature>
<dbReference type="InterPro" id="IPR003698">
    <property type="entry name" value="Lipoyl_synth"/>
</dbReference>
<dbReference type="NCBIfam" id="NF009544">
    <property type="entry name" value="PRK12928.1"/>
    <property type="match status" value="1"/>
</dbReference>
<feature type="binding site" evidence="9">
    <location>
        <position position="58"/>
    </location>
    <ligand>
        <name>[4Fe-4S] cluster</name>
        <dbReference type="ChEBI" id="CHEBI:49883"/>
        <label>1</label>
    </ligand>
</feature>
<dbReference type="InterPro" id="IPR058240">
    <property type="entry name" value="rSAM_sf"/>
</dbReference>
<dbReference type="GO" id="GO:0051539">
    <property type="term" value="F:4 iron, 4 sulfur cluster binding"/>
    <property type="evidence" value="ECO:0007669"/>
    <property type="project" value="UniProtKB-UniRule"/>
</dbReference>
<dbReference type="AlphaFoldDB" id="A0A7X6DL38"/>
<keyword evidence="4 9" id="KW-0949">S-adenosyl-L-methionine</keyword>
<evidence type="ECO:0000313" key="11">
    <source>
        <dbReference type="EMBL" id="NKE69192.1"/>
    </source>
</evidence>
<dbReference type="UniPathway" id="UPA00538">
    <property type="reaction ID" value="UER00593"/>
</dbReference>
<evidence type="ECO:0000256" key="1">
    <source>
        <dbReference type="ARBA" id="ARBA00022485"/>
    </source>
</evidence>
<organism evidence="11 12">
    <name type="scientific">Candidatus Manganitrophus noduliformans</name>
    <dbReference type="NCBI Taxonomy" id="2606439"/>
    <lineage>
        <taxon>Bacteria</taxon>
        <taxon>Pseudomonadati</taxon>
        <taxon>Nitrospirota</taxon>
        <taxon>Nitrospiria</taxon>
        <taxon>Candidatus Troglogloeales</taxon>
        <taxon>Candidatus Manganitrophaceae</taxon>
        <taxon>Candidatus Manganitrophus</taxon>
    </lineage>
</organism>
<comment type="subcellular location">
    <subcellularLocation>
        <location evidence="9">Cytoplasm</location>
    </subcellularLocation>
</comment>
<evidence type="ECO:0000256" key="3">
    <source>
        <dbReference type="ARBA" id="ARBA00022679"/>
    </source>
</evidence>
<dbReference type="SFLD" id="SFLDS00029">
    <property type="entry name" value="Radical_SAM"/>
    <property type="match status" value="1"/>
</dbReference>
<dbReference type="GO" id="GO:0016992">
    <property type="term" value="F:lipoate synthase activity"/>
    <property type="evidence" value="ECO:0007669"/>
    <property type="project" value="UniProtKB-UniRule"/>
</dbReference>
<dbReference type="NCBIfam" id="TIGR00510">
    <property type="entry name" value="lipA"/>
    <property type="match status" value="1"/>
</dbReference>
<comment type="similarity">
    <text evidence="9">Belongs to the radical SAM superfamily. Lipoyl synthase family.</text>
</comment>
<proteinExistence type="inferred from homology"/>
<dbReference type="InterPro" id="IPR013785">
    <property type="entry name" value="Aldolase_TIM"/>
</dbReference>
<keyword evidence="1 9" id="KW-0004">4Fe-4S</keyword>
<keyword evidence="5 9" id="KW-0479">Metal-binding</keyword>
<keyword evidence="2 9" id="KW-0963">Cytoplasm</keyword>
<evidence type="ECO:0000313" key="12">
    <source>
        <dbReference type="Proteomes" id="UP000534783"/>
    </source>
</evidence>
<evidence type="ECO:0000259" key="10">
    <source>
        <dbReference type="PROSITE" id="PS51918"/>
    </source>
</evidence>
<dbReference type="EMBL" id="VTOW01000001">
    <property type="protein sequence ID" value="NKE69192.1"/>
    <property type="molecule type" value="Genomic_DNA"/>
</dbReference>
<evidence type="ECO:0000256" key="7">
    <source>
        <dbReference type="ARBA" id="ARBA00023014"/>
    </source>
</evidence>
<feature type="binding site" evidence="9">
    <location>
        <position position="284"/>
    </location>
    <ligand>
        <name>[4Fe-4S] cluster</name>
        <dbReference type="ChEBI" id="CHEBI:49883"/>
        <label>1</label>
    </ligand>
</feature>
<keyword evidence="12" id="KW-1185">Reference proteome</keyword>
<evidence type="ECO:0000256" key="4">
    <source>
        <dbReference type="ARBA" id="ARBA00022691"/>
    </source>
</evidence>
<dbReference type="SMART" id="SM00729">
    <property type="entry name" value="Elp3"/>
    <property type="match status" value="1"/>
</dbReference>
<dbReference type="RefSeq" id="WP_168057512.1">
    <property type="nucleotide sequence ID" value="NZ_VTOW01000001.1"/>
</dbReference>
<comment type="catalytic activity">
    <reaction evidence="8 9">
        <text>[[Fe-S] cluster scaffold protein carrying a second [4Fe-4S](2+) cluster] + N(6)-octanoyl-L-lysyl-[protein] + 2 oxidized [2Fe-2S]-[ferredoxin] + 2 S-adenosyl-L-methionine + 4 H(+) = [[Fe-S] cluster scaffold protein] + N(6)-[(R)-dihydrolipoyl]-L-lysyl-[protein] + 4 Fe(3+) + 2 hydrogen sulfide + 2 5'-deoxyadenosine + 2 L-methionine + 2 reduced [2Fe-2S]-[ferredoxin]</text>
        <dbReference type="Rhea" id="RHEA:16585"/>
        <dbReference type="Rhea" id="RHEA-COMP:9928"/>
        <dbReference type="Rhea" id="RHEA-COMP:10000"/>
        <dbReference type="Rhea" id="RHEA-COMP:10001"/>
        <dbReference type="Rhea" id="RHEA-COMP:10475"/>
        <dbReference type="Rhea" id="RHEA-COMP:14568"/>
        <dbReference type="Rhea" id="RHEA-COMP:14569"/>
        <dbReference type="ChEBI" id="CHEBI:15378"/>
        <dbReference type="ChEBI" id="CHEBI:17319"/>
        <dbReference type="ChEBI" id="CHEBI:29034"/>
        <dbReference type="ChEBI" id="CHEBI:29919"/>
        <dbReference type="ChEBI" id="CHEBI:33722"/>
        <dbReference type="ChEBI" id="CHEBI:33737"/>
        <dbReference type="ChEBI" id="CHEBI:33738"/>
        <dbReference type="ChEBI" id="CHEBI:57844"/>
        <dbReference type="ChEBI" id="CHEBI:59789"/>
        <dbReference type="ChEBI" id="CHEBI:78809"/>
        <dbReference type="ChEBI" id="CHEBI:83100"/>
        <dbReference type="EC" id="2.8.1.8"/>
    </reaction>
</comment>
<evidence type="ECO:0000256" key="8">
    <source>
        <dbReference type="ARBA" id="ARBA00047326"/>
    </source>
</evidence>
<sequence length="302" mass="33481">MPERHFLTPPQKRTERLPPWFKVQPKTGANYLKIRQLVKDLNLHTVCEEAQCPNIWECWNIGTATFMILGEICTRSCGFCAVTFGRPTELDLAEPDHLAEAVAALGLGHVVVTSVNRDELENGGAEIFAASIRKIRERSPNCTVEVLIPDFQGKKSALDLVLEARPEILAHNTETVPRLHPHVRPQAKYDRSLQVLAWSKEAGLLTKTGLMLGLGETIDEVRAVMADLVEIGCDILTLGQYLQPTAKHLPVARFVHPDEFALLKKEGEKMGLAHVEAGPLVRSSYHAEQQARELPGSLPIIS</sequence>
<dbReference type="GO" id="GO:0046872">
    <property type="term" value="F:metal ion binding"/>
    <property type="evidence" value="ECO:0007669"/>
    <property type="project" value="UniProtKB-KW"/>
</dbReference>
<dbReference type="GO" id="GO:0009249">
    <property type="term" value="P:protein lipoylation"/>
    <property type="evidence" value="ECO:0007669"/>
    <property type="project" value="UniProtKB-UniRule"/>
</dbReference>
<comment type="pathway">
    <text evidence="9">Protein modification; protein lipoylation via endogenous pathway; protein N(6)-(lipoyl)lysine from octanoyl-[acyl-carrier-protein]: step 2/2.</text>
</comment>
<dbReference type="InterPro" id="IPR007197">
    <property type="entry name" value="rSAM"/>
</dbReference>
<evidence type="ECO:0000256" key="9">
    <source>
        <dbReference type="HAMAP-Rule" id="MF_00206"/>
    </source>
</evidence>
<evidence type="ECO:0000256" key="5">
    <source>
        <dbReference type="ARBA" id="ARBA00022723"/>
    </source>
</evidence>
<gene>
    <name evidence="9 11" type="primary">lipA</name>
    <name evidence="11" type="ORF">MNODULE_00295</name>
</gene>
<dbReference type="SFLD" id="SFLDG01058">
    <property type="entry name" value="lipoyl_synthase_like"/>
    <property type="match status" value="1"/>
</dbReference>
<dbReference type="PIRSF" id="PIRSF005963">
    <property type="entry name" value="Lipoyl_synth"/>
    <property type="match status" value="1"/>
</dbReference>
<dbReference type="Pfam" id="PF04055">
    <property type="entry name" value="Radical_SAM"/>
    <property type="match status" value="1"/>
</dbReference>
<comment type="caution">
    <text evidence="11">The sequence shown here is derived from an EMBL/GenBank/DDBJ whole genome shotgun (WGS) entry which is preliminary data.</text>
</comment>
<dbReference type="SFLD" id="SFLDF00271">
    <property type="entry name" value="lipoyl_synthase"/>
    <property type="match status" value="1"/>
</dbReference>
<keyword evidence="3 9" id="KW-0808">Transferase</keyword>
<dbReference type="PROSITE" id="PS51918">
    <property type="entry name" value="RADICAL_SAM"/>
    <property type="match status" value="1"/>
</dbReference>
<feature type="binding site" evidence="9">
    <location>
        <position position="73"/>
    </location>
    <ligand>
        <name>[4Fe-4S] cluster</name>
        <dbReference type="ChEBI" id="CHEBI:49883"/>
        <label>2</label>
        <note>4Fe-4S-S-AdoMet</note>
    </ligand>
</feature>
<dbReference type="PANTHER" id="PTHR10949">
    <property type="entry name" value="LIPOYL SYNTHASE"/>
    <property type="match status" value="1"/>
</dbReference>
<dbReference type="InterPro" id="IPR006638">
    <property type="entry name" value="Elp3/MiaA/NifB-like_rSAM"/>
</dbReference>
<dbReference type="EC" id="2.8.1.8" evidence="9"/>
<dbReference type="PANTHER" id="PTHR10949:SF0">
    <property type="entry name" value="LIPOYL SYNTHASE, MITOCHONDRIAL"/>
    <property type="match status" value="1"/>
</dbReference>
<comment type="cofactor">
    <cofactor evidence="9">
        <name>[4Fe-4S] cluster</name>
        <dbReference type="ChEBI" id="CHEBI:49883"/>
    </cofactor>
    <text evidence="9">Binds 2 [4Fe-4S] clusters per subunit. One cluster is coordinated with 3 cysteines and an exchangeable S-adenosyl-L-methionine.</text>
</comment>
<dbReference type="InterPro" id="IPR031691">
    <property type="entry name" value="LIAS_N"/>
</dbReference>
<dbReference type="FunFam" id="3.20.20.70:FF:000040">
    <property type="entry name" value="Lipoyl synthase"/>
    <property type="match status" value="1"/>
</dbReference>
<feature type="binding site" evidence="9">
    <location>
        <position position="77"/>
    </location>
    <ligand>
        <name>[4Fe-4S] cluster</name>
        <dbReference type="ChEBI" id="CHEBI:49883"/>
        <label>2</label>
        <note>4Fe-4S-S-AdoMet</note>
    </ligand>
</feature>
<dbReference type="Pfam" id="PF16881">
    <property type="entry name" value="LIAS_N"/>
    <property type="match status" value="1"/>
</dbReference>
<feature type="binding site" evidence="9">
    <location>
        <position position="47"/>
    </location>
    <ligand>
        <name>[4Fe-4S] cluster</name>
        <dbReference type="ChEBI" id="CHEBI:49883"/>
        <label>1</label>
    </ligand>
</feature>
<name>A0A7X6DL38_9BACT</name>
<keyword evidence="7 9" id="KW-0411">Iron-sulfur</keyword>
<dbReference type="CDD" id="cd01335">
    <property type="entry name" value="Radical_SAM"/>
    <property type="match status" value="1"/>
</dbReference>
<reference evidence="11 12" key="1">
    <citation type="journal article" date="2020" name="Nature">
        <title>Bacterial chemolithoautotrophy via manganese oxidation.</title>
        <authorList>
            <person name="Yu H."/>
            <person name="Leadbetter J.R."/>
        </authorList>
    </citation>
    <scope>NUCLEOTIDE SEQUENCE [LARGE SCALE GENOMIC DNA]</scope>
    <source>
        <strain evidence="11 12">Mn-1</strain>
    </source>
</reference>
<comment type="function">
    <text evidence="9">Catalyzes the radical-mediated insertion of two sulfur atoms into the C-6 and C-8 positions of the octanoyl moiety bound to the lipoyl domains of lipoate-dependent enzymes, thereby converting the octanoylated domains into lipoylated derivatives.</text>
</comment>
<feature type="domain" description="Radical SAM core" evidence="10">
    <location>
        <begin position="59"/>
        <end position="273"/>
    </location>
</feature>